<keyword evidence="4" id="KW-1185">Reference proteome</keyword>
<dbReference type="Proteomes" id="UP001139486">
    <property type="component" value="Unassembled WGS sequence"/>
</dbReference>
<feature type="domain" description="Alginate export" evidence="2">
    <location>
        <begin position="24"/>
        <end position="424"/>
    </location>
</feature>
<evidence type="ECO:0000313" key="3">
    <source>
        <dbReference type="EMBL" id="MCP3734640.1"/>
    </source>
</evidence>
<gene>
    <name evidence="3" type="ORF">M9979_07120</name>
</gene>
<organism evidence="3 4">
    <name type="scientific">Sphingomonas liriopis</name>
    <dbReference type="NCBI Taxonomy" id="2949094"/>
    <lineage>
        <taxon>Bacteria</taxon>
        <taxon>Pseudomonadati</taxon>
        <taxon>Pseudomonadota</taxon>
        <taxon>Alphaproteobacteria</taxon>
        <taxon>Sphingomonadales</taxon>
        <taxon>Sphingomonadaceae</taxon>
        <taxon>Sphingomonas</taxon>
    </lineage>
</organism>
<evidence type="ECO:0000259" key="2">
    <source>
        <dbReference type="Pfam" id="PF13372"/>
    </source>
</evidence>
<proteinExistence type="predicted"/>
<protein>
    <submittedName>
        <fullName evidence="3">Alginate export family protein</fullName>
    </submittedName>
</protein>
<dbReference type="EMBL" id="JAMLDY010000007">
    <property type="protein sequence ID" value="MCP3734640.1"/>
    <property type="molecule type" value="Genomic_DNA"/>
</dbReference>
<dbReference type="InterPro" id="IPR025388">
    <property type="entry name" value="Alginate_export_dom"/>
</dbReference>
<comment type="caution">
    <text evidence="3">The sequence shown here is derived from an EMBL/GenBank/DDBJ whole genome shotgun (WGS) entry which is preliminary data.</text>
</comment>
<accession>A0A9X2HYW7</accession>
<dbReference type="RefSeq" id="WP_254288643.1">
    <property type="nucleotide sequence ID" value="NZ_JAMLDY010000007.1"/>
</dbReference>
<dbReference type="Pfam" id="PF13372">
    <property type="entry name" value="Alginate_exp"/>
    <property type="match status" value="1"/>
</dbReference>
<dbReference type="AlphaFoldDB" id="A0A9X2HYW7"/>
<evidence type="ECO:0000256" key="1">
    <source>
        <dbReference type="SAM" id="SignalP"/>
    </source>
</evidence>
<dbReference type="Gene3D" id="2.40.160.100">
    <property type="match status" value="1"/>
</dbReference>
<sequence length="441" mass="48086">MRTIAILAASAAALPCGPAMAQVSVSGTTRLRVETIDGQARAGFNASDTLLNLRTTLAAQYEDGPVKVVGELWDSRVYGDNAGTPLSTGEVNTLELVQVYIEWKPTSAFGRSTAATIQAGRLLLNLGSRRLVAADDYRNTTNGYTGVRADLAWPGGWKSTAIYVLPQQRRPDDLPSLRRKRVAPDREGFDLVLWGGLLSRSNTIGRATVETSFFHLGERDRPGRPTRDRSLNTGALRVIADPIAGGVDYEVEGILQRGRVSTSLAANASRQDVSAWFVHGDIGYTFQAGWKPRIALEYDHASGDRPSGDYGRFDTLFGMRRADLAPAGLYNAIIRSNLVSPGVRFEATPDERTDLMASLRPFWLAARQDAFSFTGVRDATGRSGSFAGSQFDGRVRHQLSKALRLELDAVLFAKGEFLRMAPNARPGRWTKYVSLNATAVF</sequence>
<feature type="chain" id="PRO_5040825714" evidence="1">
    <location>
        <begin position="22"/>
        <end position="441"/>
    </location>
</feature>
<dbReference type="InterPro" id="IPR053728">
    <property type="entry name" value="Alginate_Permeability_Chnl"/>
</dbReference>
<evidence type="ECO:0000313" key="4">
    <source>
        <dbReference type="Proteomes" id="UP001139486"/>
    </source>
</evidence>
<reference evidence="3" key="1">
    <citation type="submission" date="2022-05" db="EMBL/GenBank/DDBJ databases">
        <title>Sphingomonas sp. strain RP10 Genome sequencing and assembly.</title>
        <authorList>
            <person name="Kim I."/>
        </authorList>
    </citation>
    <scope>NUCLEOTIDE SEQUENCE</scope>
    <source>
        <strain evidence="3">RP10</strain>
    </source>
</reference>
<keyword evidence="1" id="KW-0732">Signal</keyword>
<name>A0A9X2HYW7_9SPHN</name>
<feature type="signal peptide" evidence="1">
    <location>
        <begin position="1"/>
        <end position="21"/>
    </location>
</feature>